<evidence type="ECO:0000256" key="1">
    <source>
        <dbReference type="ARBA" id="ARBA00006594"/>
    </source>
</evidence>
<dbReference type="GO" id="GO:0005737">
    <property type="term" value="C:cytoplasm"/>
    <property type="evidence" value="ECO:0007669"/>
    <property type="project" value="TreeGrafter"/>
</dbReference>
<dbReference type="GO" id="GO:0008170">
    <property type="term" value="F:N-methyltransferase activity"/>
    <property type="evidence" value="ECO:0007669"/>
    <property type="project" value="InterPro"/>
</dbReference>
<dbReference type="Gene3D" id="3.40.1350.10">
    <property type="match status" value="1"/>
</dbReference>
<dbReference type="InterPro" id="IPR002941">
    <property type="entry name" value="DNA_methylase_N4/N6"/>
</dbReference>
<dbReference type="InterPro" id="IPR011856">
    <property type="entry name" value="tRNA_endonuc-like_dom_sf"/>
</dbReference>
<dbReference type="InterPro" id="IPR029063">
    <property type="entry name" value="SAM-dependent_MTases_sf"/>
</dbReference>
<dbReference type="SUPFAM" id="SSF53335">
    <property type="entry name" value="S-adenosyl-L-methionine-dependent methyltransferases"/>
    <property type="match status" value="1"/>
</dbReference>
<dbReference type="PANTHER" id="PTHR13370:SF3">
    <property type="entry name" value="TRNA (GUANINE(10)-N2)-METHYLTRANSFERASE HOMOLOG"/>
    <property type="match status" value="1"/>
</dbReference>
<dbReference type="PRINTS" id="PR00508">
    <property type="entry name" value="S21N4MTFRASE"/>
</dbReference>
<evidence type="ECO:0000256" key="3">
    <source>
        <dbReference type="ARBA" id="ARBA00022679"/>
    </source>
</evidence>
<evidence type="ECO:0000313" key="6">
    <source>
        <dbReference type="Proteomes" id="UP000234382"/>
    </source>
</evidence>
<keyword evidence="2 5" id="KW-0489">Methyltransferase</keyword>
<evidence type="ECO:0000259" key="4">
    <source>
        <dbReference type="Pfam" id="PF01555"/>
    </source>
</evidence>
<dbReference type="Gene3D" id="3.40.50.150">
    <property type="entry name" value="Vaccinia Virus protein VP39"/>
    <property type="match status" value="1"/>
</dbReference>
<accession>A0A2H1KF29</accession>
<evidence type="ECO:0000313" key="5">
    <source>
        <dbReference type="EMBL" id="SMX98316.1"/>
    </source>
</evidence>
<dbReference type="Proteomes" id="UP000234382">
    <property type="component" value="Unassembled WGS sequence"/>
</dbReference>
<evidence type="ECO:0000256" key="2">
    <source>
        <dbReference type="ARBA" id="ARBA00022603"/>
    </source>
</evidence>
<dbReference type="PANTHER" id="PTHR13370">
    <property type="entry name" value="RNA METHYLASE-RELATED"/>
    <property type="match status" value="1"/>
</dbReference>
<feature type="domain" description="DNA methylase N-4/N-6" evidence="4">
    <location>
        <begin position="60"/>
        <end position="396"/>
    </location>
</feature>
<keyword evidence="3" id="KW-0808">Transferase</keyword>
<sequence length="582" mass="65464">MACARCTSAVLSAMCQDVRNRRPHRLALGDMDKQGCDGTNRLFYGDNLPVLREHIESESVDLIYLDPPFNSNRSYSVIFGQQTSDANAQIQAFDDTWHWTPETERYFSDILVTAPNAVSDAISAFRMLLGENDAMAYLVMMAPRLVELHRVLKPTGSIYLHCDSTMSHYLKILLDAIFGADNFINDISWHRSSNRSSISKVYRRAHDCILFYAKDHLKYNFTLQYKPLSDASVETYRFEDPDGRRYASVPLIVSGKRNGDTGQPWKGIDPNVRGKSGMHWVTKRENLDKYEAEGKILWPKKSDGTPRLKYYEDESKGVPLNDFWDDVPLISSRSAEQLGYPTQKPLALLERIIASSSNPGDVILDPFCGCGTTVDAAEKLGRRWVGIDITYIAIDLIVKRLSSTYGQSVMKSIEVDGIPYDMQSAEKLFSKSPFDFERWAVSMLHAQPNDRQVGDRGIDGVRRFILNGQKSGKTLVSVKGGRNVGPSVVRDLAGTVVSTHDAYLGVLITLNDVISKETQRAIDVAGYWTHPSNGQHYPVLQHISVRELLSGHRPDLPMALTPYISAKRRVHISDQATLFDFR</sequence>
<dbReference type="InterPro" id="IPR001091">
    <property type="entry name" value="RM_Methyltransferase"/>
</dbReference>
<name>A0A2H1KF29_9MICO</name>
<organism evidence="5 6">
    <name type="scientific">Brevibacterium iodinum ATCC 49514</name>
    <dbReference type="NCBI Taxonomy" id="1255616"/>
    <lineage>
        <taxon>Bacteria</taxon>
        <taxon>Bacillati</taxon>
        <taxon>Actinomycetota</taxon>
        <taxon>Actinomycetes</taxon>
        <taxon>Micrococcales</taxon>
        <taxon>Brevibacteriaceae</taxon>
        <taxon>Brevibacterium</taxon>
    </lineage>
</organism>
<dbReference type="PROSITE" id="PS00092">
    <property type="entry name" value="N6_MTASE"/>
    <property type="match status" value="1"/>
</dbReference>
<reference evidence="6" key="1">
    <citation type="submission" date="2017-03" db="EMBL/GenBank/DDBJ databases">
        <authorList>
            <person name="Monnet C."/>
        </authorList>
    </citation>
    <scope>NUCLEOTIDE SEQUENCE [LARGE SCALE GENOMIC DNA]</scope>
    <source>
        <strain evidence="6">ATCC 49514</strain>
    </source>
</reference>
<comment type="similarity">
    <text evidence="1">Belongs to the N(4)/N(6)-methyltransferase family.</text>
</comment>
<gene>
    <name evidence="5" type="ORF">BI49514_02990</name>
</gene>
<protein>
    <submittedName>
        <fullName evidence="5">Adenine specific DNA methylase Mod</fullName>
    </submittedName>
</protein>
<keyword evidence="6" id="KW-1185">Reference proteome</keyword>
<proteinExistence type="inferred from homology"/>
<dbReference type="Pfam" id="PF01555">
    <property type="entry name" value="N6_N4_Mtase"/>
    <property type="match status" value="1"/>
</dbReference>
<dbReference type="EMBL" id="FXYX01000030">
    <property type="protein sequence ID" value="SMX98316.1"/>
    <property type="molecule type" value="Genomic_DNA"/>
</dbReference>
<dbReference type="AlphaFoldDB" id="A0A2H1KF29"/>
<dbReference type="GO" id="GO:0032259">
    <property type="term" value="P:methylation"/>
    <property type="evidence" value="ECO:0007669"/>
    <property type="project" value="UniProtKB-KW"/>
</dbReference>
<dbReference type="InterPro" id="IPR002052">
    <property type="entry name" value="DNA_methylase_N6_adenine_CS"/>
</dbReference>
<dbReference type="GO" id="GO:0003677">
    <property type="term" value="F:DNA binding"/>
    <property type="evidence" value="ECO:0007669"/>
    <property type="project" value="InterPro"/>
</dbReference>